<proteinExistence type="predicted"/>
<name>A0A8X6F7Z3_TRICU</name>
<gene>
    <name evidence="2" type="ORF">TNCT_722681</name>
</gene>
<dbReference type="AlphaFoldDB" id="A0A8X6F7Z3"/>
<dbReference type="EMBL" id="BMAO01021163">
    <property type="protein sequence ID" value="GFQ72191.1"/>
    <property type="molecule type" value="Genomic_DNA"/>
</dbReference>
<keyword evidence="3" id="KW-1185">Reference proteome</keyword>
<feature type="compositionally biased region" description="Polar residues" evidence="1">
    <location>
        <begin position="59"/>
        <end position="70"/>
    </location>
</feature>
<evidence type="ECO:0000256" key="1">
    <source>
        <dbReference type="SAM" id="MobiDB-lite"/>
    </source>
</evidence>
<evidence type="ECO:0000313" key="2">
    <source>
        <dbReference type="EMBL" id="GFQ72191.1"/>
    </source>
</evidence>
<comment type="caution">
    <text evidence="2">The sequence shown here is derived from an EMBL/GenBank/DDBJ whole genome shotgun (WGS) entry which is preliminary data.</text>
</comment>
<dbReference type="Proteomes" id="UP000887116">
    <property type="component" value="Unassembled WGS sequence"/>
</dbReference>
<reference evidence="2" key="1">
    <citation type="submission" date="2020-07" db="EMBL/GenBank/DDBJ databases">
        <title>Multicomponent nature underlies the extraordinary mechanical properties of spider dragline silk.</title>
        <authorList>
            <person name="Kono N."/>
            <person name="Nakamura H."/>
            <person name="Mori M."/>
            <person name="Yoshida Y."/>
            <person name="Ohtoshi R."/>
            <person name="Malay A.D."/>
            <person name="Moran D.A.P."/>
            <person name="Tomita M."/>
            <person name="Numata K."/>
            <person name="Arakawa K."/>
        </authorList>
    </citation>
    <scope>NUCLEOTIDE SEQUENCE</scope>
</reference>
<protein>
    <submittedName>
        <fullName evidence="2">Uncharacterized protein</fullName>
    </submittedName>
</protein>
<sequence>LPSSTQTLSPPIGAELSGVPAPRADISRSSSSCSSPTPRGCNPIGRRPFHPKHFINPRFSGNRTPSADSN</sequence>
<feature type="non-terminal residue" evidence="2">
    <location>
        <position position="1"/>
    </location>
</feature>
<organism evidence="2 3">
    <name type="scientific">Trichonephila clavata</name>
    <name type="common">Joro spider</name>
    <name type="synonym">Nephila clavata</name>
    <dbReference type="NCBI Taxonomy" id="2740835"/>
    <lineage>
        <taxon>Eukaryota</taxon>
        <taxon>Metazoa</taxon>
        <taxon>Ecdysozoa</taxon>
        <taxon>Arthropoda</taxon>
        <taxon>Chelicerata</taxon>
        <taxon>Arachnida</taxon>
        <taxon>Araneae</taxon>
        <taxon>Araneomorphae</taxon>
        <taxon>Entelegynae</taxon>
        <taxon>Araneoidea</taxon>
        <taxon>Nephilidae</taxon>
        <taxon>Trichonephila</taxon>
    </lineage>
</organism>
<evidence type="ECO:0000313" key="3">
    <source>
        <dbReference type="Proteomes" id="UP000887116"/>
    </source>
</evidence>
<feature type="region of interest" description="Disordered" evidence="1">
    <location>
        <begin position="1"/>
        <end position="70"/>
    </location>
</feature>
<accession>A0A8X6F7Z3</accession>